<evidence type="ECO:0000313" key="1">
    <source>
        <dbReference type="EMBL" id="KAH7978677.1"/>
    </source>
</evidence>
<name>A0ACB8DVY6_DERSI</name>
<gene>
    <name evidence="1" type="ORF">HPB49_006341</name>
</gene>
<evidence type="ECO:0000313" key="2">
    <source>
        <dbReference type="Proteomes" id="UP000821865"/>
    </source>
</evidence>
<dbReference type="EMBL" id="CM023470">
    <property type="protein sequence ID" value="KAH7978677.1"/>
    <property type="molecule type" value="Genomic_DNA"/>
</dbReference>
<accession>A0ACB8DVY6</accession>
<proteinExistence type="predicted"/>
<reference evidence="1" key="1">
    <citation type="submission" date="2020-05" db="EMBL/GenBank/DDBJ databases">
        <title>Large-scale comparative analyses of tick genomes elucidate their genetic diversity and vector capacities.</title>
        <authorList>
            <person name="Jia N."/>
            <person name="Wang J."/>
            <person name="Shi W."/>
            <person name="Du L."/>
            <person name="Sun Y."/>
            <person name="Zhan W."/>
            <person name="Jiang J."/>
            <person name="Wang Q."/>
            <person name="Zhang B."/>
            <person name="Ji P."/>
            <person name="Sakyi L.B."/>
            <person name="Cui X."/>
            <person name="Yuan T."/>
            <person name="Jiang B."/>
            <person name="Yang W."/>
            <person name="Lam T.T.-Y."/>
            <person name="Chang Q."/>
            <person name="Ding S."/>
            <person name="Wang X."/>
            <person name="Zhu J."/>
            <person name="Ruan X."/>
            <person name="Zhao L."/>
            <person name="Wei J."/>
            <person name="Que T."/>
            <person name="Du C."/>
            <person name="Cheng J."/>
            <person name="Dai P."/>
            <person name="Han X."/>
            <person name="Huang E."/>
            <person name="Gao Y."/>
            <person name="Liu J."/>
            <person name="Shao H."/>
            <person name="Ye R."/>
            <person name="Li L."/>
            <person name="Wei W."/>
            <person name="Wang X."/>
            <person name="Wang C."/>
            <person name="Yang T."/>
            <person name="Huo Q."/>
            <person name="Li W."/>
            <person name="Guo W."/>
            <person name="Chen H."/>
            <person name="Zhou L."/>
            <person name="Ni X."/>
            <person name="Tian J."/>
            <person name="Zhou Y."/>
            <person name="Sheng Y."/>
            <person name="Liu T."/>
            <person name="Pan Y."/>
            <person name="Xia L."/>
            <person name="Li J."/>
            <person name="Zhao F."/>
            <person name="Cao W."/>
        </authorList>
    </citation>
    <scope>NUCLEOTIDE SEQUENCE</scope>
    <source>
        <strain evidence="1">Dsil-2018</strain>
    </source>
</reference>
<protein>
    <submittedName>
        <fullName evidence="1">Uncharacterized protein</fullName>
    </submittedName>
</protein>
<organism evidence="1 2">
    <name type="scientific">Dermacentor silvarum</name>
    <name type="common">Tick</name>
    <dbReference type="NCBI Taxonomy" id="543639"/>
    <lineage>
        <taxon>Eukaryota</taxon>
        <taxon>Metazoa</taxon>
        <taxon>Ecdysozoa</taxon>
        <taxon>Arthropoda</taxon>
        <taxon>Chelicerata</taxon>
        <taxon>Arachnida</taxon>
        <taxon>Acari</taxon>
        <taxon>Parasitiformes</taxon>
        <taxon>Ixodida</taxon>
        <taxon>Ixodoidea</taxon>
        <taxon>Ixodidae</taxon>
        <taxon>Rhipicephalinae</taxon>
        <taxon>Dermacentor</taxon>
    </lineage>
</organism>
<comment type="caution">
    <text evidence="1">The sequence shown here is derived from an EMBL/GenBank/DDBJ whole genome shotgun (WGS) entry which is preliminary data.</text>
</comment>
<dbReference type="Proteomes" id="UP000821865">
    <property type="component" value="Chromosome 1"/>
</dbReference>
<sequence length="1193" mass="131815">MDAPRSVRFRSSSQDSRRVPRRTSDSEEQTPPCVPKHAPTSSPSKKNRPKNLKVAFESLDVDTRLSTFHSENGSARFRTPPSRAHRLEEFSHVPTGRRRGVASAEPSPRPSRRASVSSAASDDGCYRRMGDVVSRRTFPTVEPLVGDAVYANVPLLVRGDEPAPAQGSPVGSSRESVGSAPVYGHRGSAAPLIPSKKDISRPKLRSSDSEMGVAVPANKSTKVSKPKPFDFLPWCLCSKGSTGRSSLPYGKPRQRPRLPAVAEEASRRNSTDIGTPEGELGFLQHLCLCAVCRAQMQSCQLLAQLVSEAQGAAGPLAAIQSPLGFGLYRGRRPARLSDPAPALDSPSSDEQHDSFESGIRDEFSFLREPESEDSTFYDDDVYPVHLPEQACFKEDYGSGGGGGEEADRHPPWSGPVGGRSATTAAKSASSAKRSASPAEHRRRGAMGNVLSCFHGSFSPSEAETEHKLLPVAPKPPAEGRGESIVQVRSVDLRVAENAQQHRTEDYELTKGNDPVLVVRRGDPFRVALELSRHYNADRDTLAFVFTVRGEEAPSYTKNTVAVVPVGYRSSTEYLGGVSSWTALVQSSRDNVIDVEITPPANVIVGDWIMDIDTKNRSENDNTGFRYTHRDPVYILFNPWNREIMLRVLSSIKWPKKFTNTVSNSGSLRSSSVAQFEKNVLECCVYLLRHVGRLASPACADPVKVARHVSAVVNAPNDEGVVVGNWTEKFSSGTPPTGWTGSASILQQFYKHKKPVKYGQCWVFAGVATTVLRALGIPSRPVTNYYSAHDTHSSLTVDQFYNDNGEAIEKLNKDSIWNFHVWNEAWMTRPDLEPGDYSGWQAIDATPQEASDGVYRCGPASVKAIKRAEILKPYDGTFIFAEVNADQIYWRYQGPMQPLKLIRKATDKIGQCISTKAVGKFEREDITDSYKHPEHTQEERNAMLKALRKCNHAYSRYYLNDELEDVTFDFELLDDIVIGSQFTVKLSARNKNPTKEYSAHVVMRVESTHYTGNKRKLVKSGQFDVIIKPNSREEVSMEVTYVEYEKVLLDQAMFNIATLATIKETKFDYFAQDDFRVRMPDVKIETDGDAIVKKPLAVKAWFRNPLPKSLTKGLFVIEGPGLTEPLRLAVKQKIPPGEEVKVTFYLTPKTAGPKAIIAKFNSKELTDVDGFKAIDINDTSFLEAANITPVAATA</sequence>
<keyword evidence="2" id="KW-1185">Reference proteome</keyword>